<accession>A0A813LLY3</accession>
<feature type="region of interest" description="Disordered" evidence="1">
    <location>
        <begin position="1"/>
        <end position="93"/>
    </location>
</feature>
<dbReference type="Proteomes" id="UP000626109">
    <property type="component" value="Unassembled WGS sequence"/>
</dbReference>
<proteinExistence type="predicted"/>
<gene>
    <name evidence="2" type="ORF">PGLA2088_LOCUS47953</name>
</gene>
<sequence length="530" mass="57305">MGDPWADGQDPWSAGPTSGGMGDPWASGAAVASGISAVGRQDHGKGSGKSKPGKPMDPRQSEIQGSWFHDVPPAQSSSSSSSSSPAQPAGRGRGLVTAAWATTTTAAWTSTGAVPSIPTQPDPVQFAAGSSTTPVHLAAVPSSTSLQSVAGSSDLRSAAALSAPASAEMWWSSCVPEGMALGAMEVQPTSPLSHDVLAVASRAGWLVPFTVGEPMLLMYSSGNLGWVSTHSRRACVSGWLPMDILAPCDFYEFLVRVPRADIRQLLVKPLGLRSELVEEAGNHVPGLKVRDILPGSLLSEWNARCKDACPRDQLLPGDRITLVQDEFVPSTMHRALGTERLVAEDRQLRMRVLRADAALMAQSGGGLFEMVEQYRQSFLQGPAPQQPQQQHHQQQTVHQSPSQQQHYPPPQQYSPPAQQQRPPPQTDQPPVQQYLPPAQQYQPPAPQNQHPEQQERPPAQQYHSPQTLQQPPWATLQPATQLLNTGPLFRQQIAAVQQQLQQQQQQQQQQQPAADIEVLDDEIPDIMAYQ</sequence>
<evidence type="ECO:0000256" key="1">
    <source>
        <dbReference type="SAM" id="MobiDB-lite"/>
    </source>
</evidence>
<organism evidence="2 3">
    <name type="scientific">Polarella glacialis</name>
    <name type="common">Dinoflagellate</name>
    <dbReference type="NCBI Taxonomy" id="89957"/>
    <lineage>
        <taxon>Eukaryota</taxon>
        <taxon>Sar</taxon>
        <taxon>Alveolata</taxon>
        <taxon>Dinophyceae</taxon>
        <taxon>Suessiales</taxon>
        <taxon>Suessiaceae</taxon>
        <taxon>Polarella</taxon>
    </lineage>
</organism>
<feature type="region of interest" description="Disordered" evidence="1">
    <location>
        <begin position="380"/>
        <end position="470"/>
    </location>
</feature>
<feature type="compositionally biased region" description="Low complexity" evidence="1">
    <location>
        <begin position="72"/>
        <end position="89"/>
    </location>
</feature>
<name>A0A813LLY3_POLGL</name>
<feature type="compositionally biased region" description="Low complexity" evidence="1">
    <location>
        <begin position="496"/>
        <end position="514"/>
    </location>
</feature>
<feature type="compositionally biased region" description="Low complexity" evidence="1">
    <location>
        <begin position="380"/>
        <end position="406"/>
    </location>
</feature>
<protein>
    <submittedName>
        <fullName evidence="2">Uncharacterized protein</fullName>
    </submittedName>
</protein>
<comment type="caution">
    <text evidence="2">The sequence shown here is derived from an EMBL/GenBank/DDBJ whole genome shotgun (WGS) entry which is preliminary data.</text>
</comment>
<evidence type="ECO:0000313" key="2">
    <source>
        <dbReference type="EMBL" id="CAE8735662.1"/>
    </source>
</evidence>
<dbReference type="EMBL" id="CAJNNW010036573">
    <property type="protein sequence ID" value="CAE8735662.1"/>
    <property type="molecule type" value="Genomic_DNA"/>
</dbReference>
<feature type="region of interest" description="Disordered" evidence="1">
    <location>
        <begin position="496"/>
        <end position="530"/>
    </location>
</feature>
<feature type="compositionally biased region" description="Polar residues" evidence="1">
    <location>
        <begin position="461"/>
        <end position="470"/>
    </location>
</feature>
<dbReference type="AlphaFoldDB" id="A0A813LLY3"/>
<feature type="compositionally biased region" description="Low complexity" evidence="1">
    <location>
        <begin position="26"/>
        <end position="39"/>
    </location>
</feature>
<reference evidence="2" key="1">
    <citation type="submission" date="2021-02" db="EMBL/GenBank/DDBJ databases">
        <authorList>
            <person name="Dougan E. K."/>
            <person name="Rhodes N."/>
            <person name="Thang M."/>
            <person name="Chan C."/>
        </authorList>
    </citation>
    <scope>NUCLEOTIDE SEQUENCE</scope>
</reference>
<evidence type="ECO:0000313" key="3">
    <source>
        <dbReference type="Proteomes" id="UP000626109"/>
    </source>
</evidence>
<feature type="compositionally biased region" description="Low complexity" evidence="1">
    <location>
        <begin position="428"/>
        <end position="451"/>
    </location>
</feature>